<name>A0A5C7F7L4_9BACT</name>
<organism evidence="1 2">
    <name type="scientific">Neolewinella aurantiaca</name>
    <dbReference type="NCBI Taxonomy" id="2602767"/>
    <lineage>
        <taxon>Bacteria</taxon>
        <taxon>Pseudomonadati</taxon>
        <taxon>Bacteroidota</taxon>
        <taxon>Saprospiria</taxon>
        <taxon>Saprospirales</taxon>
        <taxon>Lewinellaceae</taxon>
        <taxon>Neolewinella</taxon>
    </lineage>
</organism>
<dbReference type="EMBL" id="VOXD01000038">
    <property type="protein sequence ID" value="TXF86681.1"/>
    <property type="molecule type" value="Genomic_DNA"/>
</dbReference>
<proteinExistence type="predicted"/>
<evidence type="ECO:0000313" key="2">
    <source>
        <dbReference type="Proteomes" id="UP000321907"/>
    </source>
</evidence>
<comment type="caution">
    <text evidence="1">The sequence shown here is derived from an EMBL/GenBank/DDBJ whole genome shotgun (WGS) entry which is preliminary data.</text>
</comment>
<dbReference type="OrthoDB" id="1466422at2"/>
<accession>A0A5C7F7L4</accession>
<gene>
    <name evidence="1" type="ORF">FUA23_19040</name>
</gene>
<protein>
    <submittedName>
        <fullName evidence="1">Uncharacterized protein</fullName>
    </submittedName>
</protein>
<dbReference type="RefSeq" id="WP_147932362.1">
    <property type="nucleotide sequence ID" value="NZ_VOXD01000038.1"/>
</dbReference>
<sequence>MRTLFSLLFLVLAFVLAFLLYKSIEEPIAFNAERAARTEAVSGKLEMIRSAQDLYRDITGEYAANFDTLKEVLTNGQLLSIRVVGDADAVDGGVVTYDTTYIAARDTVQGLGIVLEGMENVPYTGPEYDTPLVKFDIDAKQIEYQSTNVPVVQVGVRQSAFMGKYGDTKYQRYDQTYEPNQPIKFGDLSKPTLSGSWQ</sequence>
<keyword evidence="2" id="KW-1185">Reference proteome</keyword>
<dbReference type="AlphaFoldDB" id="A0A5C7F7L4"/>
<dbReference type="Proteomes" id="UP000321907">
    <property type="component" value="Unassembled WGS sequence"/>
</dbReference>
<reference evidence="1 2" key="1">
    <citation type="submission" date="2019-08" db="EMBL/GenBank/DDBJ databases">
        <title>Lewinella sp. strain SSH13 Genome sequencing and assembly.</title>
        <authorList>
            <person name="Kim I."/>
        </authorList>
    </citation>
    <scope>NUCLEOTIDE SEQUENCE [LARGE SCALE GENOMIC DNA]</scope>
    <source>
        <strain evidence="1 2">SSH13</strain>
    </source>
</reference>
<evidence type="ECO:0000313" key="1">
    <source>
        <dbReference type="EMBL" id="TXF86681.1"/>
    </source>
</evidence>